<dbReference type="SUPFAM" id="SSF55154">
    <property type="entry name" value="CYTH-like phosphatases"/>
    <property type="match status" value="1"/>
</dbReference>
<dbReference type="EMBL" id="BJFL01000065">
    <property type="protein sequence ID" value="GDY33896.1"/>
    <property type="molecule type" value="Genomic_DNA"/>
</dbReference>
<dbReference type="OrthoDB" id="2988223at2"/>
<reference evidence="3" key="1">
    <citation type="submission" date="2019-04" db="EMBL/GenBank/DDBJ databases">
        <title>Draft genome sequence of Pseudonocardiaceae bacterium SL3-2-4.</title>
        <authorList>
            <person name="Ningsih F."/>
            <person name="Yokota A."/>
            <person name="Sakai Y."/>
            <person name="Nanatani K."/>
            <person name="Yabe S."/>
            <person name="Oetari A."/>
            <person name="Sjamsuridzal W."/>
        </authorList>
    </citation>
    <scope>NUCLEOTIDE SEQUENCE [LARGE SCALE GENOMIC DNA]</scope>
    <source>
        <strain evidence="3">SL3-2-4</strain>
    </source>
</reference>
<protein>
    <recommendedName>
        <fullName evidence="1">CYTH domain-containing protein</fullName>
    </recommendedName>
</protein>
<dbReference type="PROSITE" id="PS51707">
    <property type="entry name" value="CYTH"/>
    <property type="match status" value="1"/>
</dbReference>
<dbReference type="InterPro" id="IPR023577">
    <property type="entry name" value="CYTH_domain"/>
</dbReference>
<evidence type="ECO:0000313" key="3">
    <source>
        <dbReference type="Proteomes" id="UP000298860"/>
    </source>
</evidence>
<keyword evidence="3" id="KW-1185">Reference proteome</keyword>
<dbReference type="AlphaFoldDB" id="A0A4D4JHM4"/>
<dbReference type="InterPro" id="IPR033469">
    <property type="entry name" value="CYTH-like_dom_sf"/>
</dbReference>
<dbReference type="Proteomes" id="UP000298860">
    <property type="component" value="Unassembled WGS sequence"/>
</dbReference>
<evidence type="ECO:0000313" key="2">
    <source>
        <dbReference type="EMBL" id="GDY33896.1"/>
    </source>
</evidence>
<evidence type="ECO:0000259" key="1">
    <source>
        <dbReference type="PROSITE" id="PS51707"/>
    </source>
</evidence>
<feature type="domain" description="CYTH" evidence="1">
    <location>
        <begin position="2"/>
        <end position="171"/>
    </location>
</feature>
<gene>
    <name evidence="2" type="ORF">GTS_55290</name>
</gene>
<organism evidence="2 3">
    <name type="scientific">Gandjariella thermophila</name>
    <dbReference type="NCBI Taxonomy" id="1931992"/>
    <lineage>
        <taxon>Bacteria</taxon>
        <taxon>Bacillati</taxon>
        <taxon>Actinomycetota</taxon>
        <taxon>Actinomycetes</taxon>
        <taxon>Pseudonocardiales</taxon>
        <taxon>Pseudonocardiaceae</taxon>
        <taxon>Gandjariella</taxon>
    </lineage>
</organism>
<sequence length="184" mass="20842">MKPEYEARFCNIDVEATTDRLKQLGARCVIPKTLMKRMVFENAHLRAKRGWLRLRDEGQSVTLTYKQSTATTSAIDTLLEAEVGISDFAGGQQLLEALGFEPLRYQENYREEWALDGVKLDFDTWPGLPTFLEIEGPNEESVKLAAKKLGLNFADATFGSVDEVYSRELGIDILQKPELTFDCR</sequence>
<comment type="caution">
    <text evidence="2">The sequence shown here is derived from an EMBL/GenBank/DDBJ whole genome shotgun (WGS) entry which is preliminary data.</text>
</comment>
<accession>A0A4D4JHM4</accession>
<dbReference type="Pfam" id="PF01928">
    <property type="entry name" value="CYTH"/>
    <property type="match status" value="1"/>
</dbReference>
<dbReference type="Gene3D" id="2.40.320.10">
    <property type="entry name" value="Hypothetical Protein Pfu-838710-001"/>
    <property type="match status" value="1"/>
</dbReference>
<name>A0A4D4JHM4_9PSEU</name>
<proteinExistence type="predicted"/>